<evidence type="ECO:0000313" key="1">
    <source>
        <dbReference type="EMBL" id="SFF31254.1"/>
    </source>
</evidence>
<organism evidence="1 2">
    <name type="scientific">Paenibacillus algorifonticola</name>
    <dbReference type="NCBI Taxonomy" id="684063"/>
    <lineage>
        <taxon>Bacteria</taxon>
        <taxon>Bacillati</taxon>
        <taxon>Bacillota</taxon>
        <taxon>Bacilli</taxon>
        <taxon>Bacillales</taxon>
        <taxon>Paenibacillaceae</taxon>
        <taxon>Paenibacillus</taxon>
    </lineage>
</organism>
<reference evidence="2" key="1">
    <citation type="submission" date="2016-10" db="EMBL/GenBank/DDBJ databases">
        <authorList>
            <person name="Varghese N."/>
            <person name="Submissions S."/>
        </authorList>
    </citation>
    <scope>NUCLEOTIDE SEQUENCE [LARGE SCALE GENOMIC DNA]</scope>
    <source>
        <strain evidence="2">CGMCC 1.10223</strain>
    </source>
</reference>
<name>A0A1I2HMC2_9BACL</name>
<proteinExistence type="predicted"/>
<dbReference type="EMBL" id="FONN01000025">
    <property type="protein sequence ID" value="SFF31254.1"/>
    <property type="molecule type" value="Genomic_DNA"/>
</dbReference>
<accession>A0A1I2HMC2</accession>
<evidence type="ECO:0000313" key="2">
    <source>
        <dbReference type="Proteomes" id="UP000183410"/>
    </source>
</evidence>
<keyword evidence="2" id="KW-1185">Reference proteome</keyword>
<sequence length="49" mass="5857">MLKNKQASVMDPMLENKTESPGACFPDFFLKYRKLYDFPILSLYFYAKR</sequence>
<dbReference type="AlphaFoldDB" id="A0A1I2HMC2"/>
<gene>
    <name evidence="1" type="ORF">SAMN04487969_1256</name>
</gene>
<dbReference type="Proteomes" id="UP000183410">
    <property type="component" value="Unassembled WGS sequence"/>
</dbReference>
<protein>
    <submittedName>
        <fullName evidence="1">Uncharacterized protein</fullName>
    </submittedName>
</protein>